<dbReference type="STRING" id="1802407.A3I40_03480"/>
<evidence type="ECO:0000256" key="3">
    <source>
        <dbReference type="PIRNR" id="PIRNR000185"/>
    </source>
</evidence>
<dbReference type="PRINTS" id="PR00082">
    <property type="entry name" value="GLFDHDRGNASE"/>
</dbReference>
<dbReference type="PANTHER" id="PTHR11606:SF13">
    <property type="entry name" value="GLUTAMATE DEHYDROGENASE 1, MITOCHONDRIAL"/>
    <property type="match status" value="1"/>
</dbReference>
<dbReference type="CDD" id="cd01076">
    <property type="entry name" value="NAD_bind_1_Glu_DH"/>
    <property type="match status" value="1"/>
</dbReference>
<dbReference type="FunFam" id="3.40.50.10860:FF:000003">
    <property type="entry name" value="Glutamate dehydrogenase"/>
    <property type="match status" value="1"/>
</dbReference>
<organism evidence="9 10">
    <name type="scientific">Candidatus Uhrbacteria bacterium RIFCSPLOWO2_02_FULL_48_12</name>
    <dbReference type="NCBI Taxonomy" id="1802407"/>
    <lineage>
        <taxon>Bacteria</taxon>
        <taxon>Candidatus Uhriibacteriota</taxon>
    </lineage>
</organism>
<dbReference type="GO" id="GO:0004352">
    <property type="term" value="F:glutamate dehydrogenase (NAD+) activity"/>
    <property type="evidence" value="ECO:0007669"/>
    <property type="project" value="TreeGrafter"/>
</dbReference>
<evidence type="ECO:0000256" key="7">
    <source>
        <dbReference type="RuleBase" id="RU004417"/>
    </source>
</evidence>
<comment type="caution">
    <text evidence="9">The sequence shown here is derived from an EMBL/GenBank/DDBJ whole genome shotgun (WGS) entry which is preliminary data.</text>
</comment>
<dbReference type="InterPro" id="IPR006097">
    <property type="entry name" value="Glu/Leu/Phe/Val/Trp_DH_dimer"/>
</dbReference>
<dbReference type="GO" id="GO:0006538">
    <property type="term" value="P:L-glutamate catabolic process"/>
    <property type="evidence" value="ECO:0007669"/>
    <property type="project" value="TreeGrafter"/>
</dbReference>
<feature type="active site" description="Proton donor" evidence="4">
    <location>
        <position position="102"/>
    </location>
</feature>
<dbReference type="InterPro" id="IPR036291">
    <property type="entry name" value="NAD(P)-bd_dom_sf"/>
</dbReference>
<evidence type="ECO:0000256" key="4">
    <source>
        <dbReference type="PIRSR" id="PIRSR000185-1"/>
    </source>
</evidence>
<keyword evidence="5" id="KW-0520">NAD</keyword>
<dbReference type="Gene3D" id="3.40.50.10860">
    <property type="entry name" value="Leucine Dehydrogenase, chain A, domain 1"/>
    <property type="match status" value="1"/>
</dbReference>
<dbReference type="PROSITE" id="PS00074">
    <property type="entry name" value="GLFV_DEHYDROGENASE"/>
    <property type="match status" value="1"/>
</dbReference>
<evidence type="ECO:0000313" key="9">
    <source>
        <dbReference type="EMBL" id="OGL87480.1"/>
    </source>
</evidence>
<comment type="similarity">
    <text evidence="1 3 7">Belongs to the Glu/Leu/Phe/Val dehydrogenases family.</text>
</comment>
<dbReference type="Gene3D" id="3.40.50.720">
    <property type="entry name" value="NAD(P)-binding Rossmann-like Domain"/>
    <property type="match status" value="1"/>
</dbReference>
<dbReference type="AlphaFoldDB" id="A0A1F7VAB0"/>
<evidence type="ECO:0000256" key="2">
    <source>
        <dbReference type="ARBA" id="ARBA00023002"/>
    </source>
</evidence>
<dbReference type="SUPFAM" id="SSF53223">
    <property type="entry name" value="Aminoacid dehydrogenase-like, N-terminal domain"/>
    <property type="match status" value="1"/>
</dbReference>
<dbReference type="InterPro" id="IPR014362">
    <property type="entry name" value="Glu_DH"/>
</dbReference>
<evidence type="ECO:0000256" key="5">
    <source>
        <dbReference type="PIRSR" id="PIRSR000185-2"/>
    </source>
</evidence>
<protein>
    <recommendedName>
        <fullName evidence="3">Glutamate dehydrogenase</fullName>
    </recommendedName>
</protein>
<feature type="binding site" evidence="5">
    <location>
        <position position="217"/>
    </location>
    <ligand>
        <name>NAD(+)</name>
        <dbReference type="ChEBI" id="CHEBI:57540"/>
    </ligand>
</feature>
<dbReference type="InterPro" id="IPR033524">
    <property type="entry name" value="Glu/Leu/Phe/Val_DH_AS"/>
</dbReference>
<feature type="binding site" evidence="5">
    <location>
        <position position="356"/>
    </location>
    <ligand>
        <name>substrate</name>
    </ligand>
</feature>
<dbReference type="InterPro" id="IPR006095">
    <property type="entry name" value="Glu/Leu/Phe/Val/Trp_DH"/>
</dbReference>
<feature type="site" description="Important for catalysis" evidence="6">
    <location>
        <position position="142"/>
    </location>
</feature>
<dbReference type="SUPFAM" id="SSF51735">
    <property type="entry name" value="NAD(P)-binding Rossmann-fold domains"/>
    <property type="match status" value="1"/>
</dbReference>
<feature type="domain" description="Glutamate/phenylalanine/leucine/valine/L-tryptophan dehydrogenase C-terminal" evidence="8">
    <location>
        <begin position="179"/>
        <end position="420"/>
    </location>
</feature>
<keyword evidence="5" id="KW-0547">Nucleotide-binding</keyword>
<gene>
    <name evidence="9" type="ORF">A3I40_03480</name>
</gene>
<evidence type="ECO:0000256" key="1">
    <source>
        <dbReference type="ARBA" id="ARBA00006382"/>
    </source>
</evidence>
<feature type="binding site" evidence="5">
    <location>
        <position position="186"/>
    </location>
    <ligand>
        <name>NAD(+)</name>
        <dbReference type="ChEBI" id="CHEBI:57540"/>
    </ligand>
</feature>
<dbReference type="Pfam" id="PF02812">
    <property type="entry name" value="ELFV_dehydrog_N"/>
    <property type="match status" value="1"/>
</dbReference>
<accession>A0A1F7VAB0</accession>
<dbReference type="InterPro" id="IPR033922">
    <property type="entry name" value="NAD_bind_Glu_DH"/>
</dbReference>
<dbReference type="Pfam" id="PF00208">
    <property type="entry name" value="ELFV_dehydrog"/>
    <property type="match status" value="1"/>
</dbReference>
<dbReference type="EMBL" id="MGEP01000006">
    <property type="protein sequence ID" value="OGL87480.1"/>
    <property type="molecule type" value="Genomic_DNA"/>
</dbReference>
<proteinExistence type="inferred from homology"/>
<evidence type="ECO:0000313" key="10">
    <source>
        <dbReference type="Proteomes" id="UP000178723"/>
    </source>
</evidence>
<dbReference type="GO" id="GO:0000166">
    <property type="term" value="F:nucleotide binding"/>
    <property type="evidence" value="ECO:0007669"/>
    <property type="project" value="UniProtKB-KW"/>
</dbReference>
<dbReference type="PANTHER" id="PTHR11606">
    <property type="entry name" value="GLUTAMATE DEHYDROGENASE"/>
    <property type="match status" value="1"/>
</dbReference>
<evidence type="ECO:0000256" key="6">
    <source>
        <dbReference type="PIRSR" id="PIRSR000185-3"/>
    </source>
</evidence>
<dbReference type="InterPro" id="IPR046346">
    <property type="entry name" value="Aminoacid_DH-like_N_sf"/>
</dbReference>
<keyword evidence="2 3" id="KW-0560">Oxidoreductase</keyword>
<reference evidence="9 10" key="1">
    <citation type="journal article" date="2016" name="Nat. Commun.">
        <title>Thousands of microbial genomes shed light on interconnected biogeochemical processes in an aquifer system.</title>
        <authorList>
            <person name="Anantharaman K."/>
            <person name="Brown C.T."/>
            <person name="Hug L.A."/>
            <person name="Sharon I."/>
            <person name="Castelle C.J."/>
            <person name="Probst A.J."/>
            <person name="Thomas B.C."/>
            <person name="Singh A."/>
            <person name="Wilkins M.J."/>
            <person name="Karaoz U."/>
            <person name="Brodie E.L."/>
            <person name="Williams K.H."/>
            <person name="Hubbard S.S."/>
            <person name="Banfield J.F."/>
        </authorList>
    </citation>
    <scope>NUCLEOTIDE SEQUENCE [LARGE SCALE GENOMIC DNA]</scope>
</reference>
<evidence type="ECO:0000259" key="8">
    <source>
        <dbReference type="SMART" id="SM00839"/>
    </source>
</evidence>
<dbReference type="Proteomes" id="UP000178723">
    <property type="component" value="Unassembled WGS sequence"/>
</dbReference>
<name>A0A1F7VAB0_9BACT</name>
<sequence length="420" mass="46020">MNAFQNALKQLKIAADAMSLDAAVLEILKNPERVVEVSLPMRMDDGSLKIFTGYRVQHSNARGPYKGGLRYHPKVDLNELRALALWMTMKCAVVGIPMGGAKGGITVDPKKLSAGELERLTRSFTRAMKDVFGPERDVPAPDVNTTPKIMAWIMDEYSKIVGQPAPAVITGKPIAIGGSAGREAATGQGAFYVLEELVKKLKIQPQKTTVAIQGFGNVGYHMAELMHKAGYKIIALSDSQGGIVDLRRRGMDPKNVMEQKHSRGLIGNMYCIGSVCDGTNYKAVANGKLLEIPCDILIPAALEHQITGKNAGRLKAKIVLELANGPTTPEADEKLKRKKIVVVPDILANAGGVTVSYFEWVQNKQGLYWSEAEVLKKLEPVMRQSFSAIWERHLKYKTTLRVAAFVLALERLRDSIQAKS</sequence>
<dbReference type="InterPro" id="IPR006096">
    <property type="entry name" value="Glu/Leu/Phe/Val/Trp_DH_C"/>
</dbReference>
<dbReference type="SMART" id="SM00839">
    <property type="entry name" value="ELFV_dehydrog"/>
    <property type="match status" value="1"/>
</dbReference>
<feature type="binding site" evidence="5">
    <location>
        <position position="90"/>
    </location>
    <ligand>
        <name>substrate</name>
    </ligand>
</feature>
<dbReference type="PIRSF" id="PIRSF000185">
    <property type="entry name" value="Glu_DH"/>
    <property type="match status" value="1"/>
</dbReference>
<feature type="binding site" evidence="5">
    <location>
        <position position="66"/>
    </location>
    <ligand>
        <name>substrate</name>
    </ligand>
</feature>